<dbReference type="SMART" id="SM01130">
    <property type="entry name" value="DHDPS"/>
    <property type="match status" value="1"/>
</dbReference>
<evidence type="ECO:0000256" key="2">
    <source>
        <dbReference type="ARBA" id="ARBA00022490"/>
    </source>
</evidence>
<evidence type="ECO:0000256" key="3">
    <source>
        <dbReference type="ARBA" id="ARBA00023239"/>
    </source>
</evidence>
<dbReference type="Pfam" id="PF00701">
    <property type="entry name" value="DHDPS"/>
    <property type="match status" value="1"/>
</dbReference>
<protein>
    <submittedName>
        <fullName evidence="6">N-acetylneuraminate lyase</fullName>
    </submittedName>
</protein>
<keyword evidence="3 5" id="KW-0456">Lyase</keyword>
<dbReference type="PANTHER" id="PTHR12128:SF21">
    <property type="entry name" value="N-ACETYLNEURAMINATE LYASE"/>
    <property type="match status" value="1"/>
</dbReference>
<sequence>MKIPFISNYLKLKKMEKIQGLIAAAFTPFHEDGSLNLNMIPVIVDKLVNDGLKGVFVCGSNGEGPNMTTEERMLVTEAFVKAANGRLMIIVHVGHSSIAESRKLAAHAAAVGADAFSSVAAFYFKPTSVETLANCMAQIASAAPDLPFYYYHIPTLTGVGMDMVEFLKYAGTLIPNLAGIKYTSSTIHEYQSCLEFEHGKFDVLFGFDELLLPALSIGAQGAIGSTYCFAAPQYLKTIEVFKQRDTEAARKQHAFMVEVIRIFARYPSVPAQKAIMKMLGWDMGPCRLPLVTLSKEQYDKLNMELAEISFFEKVQGA</sequence>
<keyword evidence="7" id="KW-1185">Reference proteome</keyword>
<evidence type="ECO:0000256" key="4">
    <source>
        <dbReference type="ARBA" id="ARBA00023277"/>
    </source>
</evidence>
<name>A0ABM8IB41_9BACE</name>
<accession>A0ABM8IB41</accession>
<dbReference type="Gene3D" id="3.20.20.70">
    <property type="entry name" value="Aldolase class I"/>
    <property type="match status" value="1"/>
</dbReference>
<proteinExistence type="inferred from homology"/>
<reference evidence="6 7" key="1">
    <citation type="submission" date="2023-04" db="EMBL/GenBank/DDBJ databases">
        <title>Draft genome sequence of acteroides sedimenti strain YN3PY1.</title>
        <authorList>
            <person name="Yoshida N."/>
        </authorList>
    </citation>
    <scope>NUCLEOTIDE SEQUENCE [LARGE SCALE GENOMIC DNA]</scope>
    <source>
        <strain evidence="6 7">YN3PY1</strain>
    </source>
</reference>
<evidence type="ECO:0000313" key="7">
    <source>
        <dbReference type="Proteomes" id="UP001496674"/>
    </source>
</evidence>
<comment type="subcellular location">
    <subcellularLocation>
        <location evidence="1">Cytoplasm</location>
    </subcellularLocation>
</comment>
<dbReference type="PANTHER" id="PTHR12128">
    <property type="entry name" value="DIHYDRODIPICOLINATE SYNTHASE"/>
    <property type="match status" value="1"/>
</dbReference>
<dbReference type="InterPro" id="IPR013785">
    <property type="entry name" value="Aldolase_TIM"/>
</dbReference>
<evidence type="ECO:0000313" key="6">
    <source>
        <dbReference type="EMBL" id="BEG99212.1"/>
    </source>
</evidence>
<dbReference type="PIRSF" id="PIRSF001365">
    <property type="entry name" value="DHDPS"/>
    <property type="match status" value="1"/>
</dbReference>
<evidence type="ECO:0000256" key="1">
    <source>
        <dbReference type="ARBA" id="ARBA00004496"/>
    </source>
</evidence>
<comment type="similarity">
    <text evidence="5">Belongs to the DapA family.</text>
</comment>
<dbReference type="SUPFAM" id="SSF51569">
    <property type="entry name" value="Aldolase"/>
    <property type="match status" value="1"/>
</dbReference>
<dbReference type="Proteomes" id="UP001496674">
    <property type="component" value="Chromosome"/>
</dbReference>
<evidence type="ECO:0000256" key="5">
    <source>
        <dbReference type="PIRNR" id="PIRNR001365"/>
    </source>
</evidence>
<dbReference type="InterPro" id="IPR002220">
    <property type="entry name" value="DapA-like"/>
</dbReference>
<dbReference type="GO" id="GO:0016829">
    <property type="term" value="F:lyase activity"/>
    <property type="evidence" value="ECO:0007669"/>
    <property type="project" value="UniProtKB-KW"/>
</dbReference>
<keyword evidence="2" id="KW-0963">Cytoplasm</keyword>
<keyword evidence="4" id="KW-0119">Carbohydrate metabolism</keyword>
<dbReference type="EMBL" id="AP028055">
    <property type="protein sequence ID" value="BEG99212.1"/>
    <property type="molecule type" value="Genomic_DNA"/>
</dbReference>
<gene>
    <name evidence="6" type="primary">nanA</name>
    <name evidence="6" type="ORF">BSYN_14770</name>
</gene>
<dbReference type="PRINTS" id="PR00146">
    <property type="entry name" value="DHPICSNTHASE"/>
</dbReference>
<organism evidence="6 7">
    <name type="scientific">Bacteroides sedimenti</name>
    <dbReference type="NCBI Taxonomy" id="2136147"/>
    <lineage>
        <taxon>Bacteria</taxon>
        <taxon>Pseudomonadati</taxon>
        <taxon>Bacteroidota</taxon>
        <taxon>Bacteroidia</taxon>
        <taxon>Bacteroidales</taxon>
        <taxon>Bacteroidaceae</taxon>
        <taxon>Bacteroides</taxon>
    </lineage>
</organism>